<feature type="transmembrane region" description="Helical" evidence="1">
    <location>
        <begin position="51"/>
        <end position="71"/>
    </location>
</feature>
<accession>A0A0N7LT45</accession>
<evidence type="ECO:0000256" key="1">
    <source>
        <dbReference type="SAM" id="Phobius"/>
    </source>
</evidence>
<dbReference type="Proteomes" id="UP000051298">
    <property type="component" value="Unassembled WGS sequence"/>
</dbReference>
<dbReference type="STRING" id="266809.PM03_08295"/>
<evidence type="ECO:0000313" key="2">
    <source>
        <dbReference type="EMBL" id="CUH59674.1"/>
    </source>
</evidence>
<evidence type="ECO:0008006" key="4">
    <source>
        <dbReference type="Google" id="ProtNLM"/>
    </source>
</evidence>
<evidence type="ECO:0000313" key="3">
    <source>
        <dbReference type="Proteomes" id="UP000051298"/>
    </source>
</evidence>
<dbReference type="AlphaFoldDB" id="A0A0N7LT45"/>
<proteinExistence type="predicted"/>
<dbReference type="eggNOG" id="COG1585">
    <property type="taxonomic scope" value="Bacteria"/>
</dbReference>
<dbReference type="EMBL" id="CYRX01000011">
    <property type="protein sequence ID" value="CUH59674.1"/>
    <property type="molecule type" value="Genomic_DNA"/>
</dbReference>
<name>A0A0N7LT45_9RHOB</name>
<keyword evidence="1" id="KW-0812">Transmembrane</keyword>
<sequence length="91" mass="9738">MMLWATWWIWIVAAIILGILEMLAPAFVLLGFAIGAGLVGAGLGLGVLTGFGLPALMAIFAIASLAGWIGLRLMFRIKGDKPKTFDYDIND</sequence>
<reference evidence="2 3" key="1">
    <citation type="submission" date="2015-09" db="EMBL/GenBank/DDBJ databases">
        <authorList>
            <consortium name="Swine Surveillance"/>
        </authorList>
    </citation>
    <scope>NUCLEOTIDE SEQUENCE [LARGE SCALE GENOMIC DNA]</scope>
    <source>
        <strain evidence="2 3">CECT 5294</strain>
    </source>
</reference>
<dbReference type="RefSeq" id="WP_052068345.1">
    <property type="nucleotide sequence ID" value="NZ_CYRX01000011.1"/>
</dbReference>
<organism evidence="2 3">
    <name type="scientific">Thalassobacter stenotrophicus</name>
    <dbReference type="NCBI Taxonomy" id="266809"/>
    <lineage>
        <taxon>Bacteria</taxon>
        <taxon>Pseudomonadati</taxon>
        <taxon>Pseudomonadota</taxon>
        <taxon>Alphaproteobacteria</taxon>
        <taxon>Rhodobacterales</taxon>
        <taxon>Roseobacteraceae</taxon>
        <taxon>Thalassobacter</taxon>
    </lineage>
</organism>
<keyword evidence="1" id="KW-1133">Transmembrane helix</keyword>
<keyword evidence="1" id="KW-0472">Membrane</keyword>
<protein>
    <recommendedName>
        <fullName evidence="4">NfeD-like C-terminal domain-containing protein</fullName>
    </recommendedName>
</protein>
<feature type="transmembrane region" description="Helical" evidence="1">
    <location>
        <begin position="7"/>
        <end position="39"/>
    </location>
</feature>
<gene>
    <name evidence="2" type="ORF">THS5294_00960</name>
</gene>